<comment type="similarity">
    <text evidence="2">Belongs to the CDP-alcohol phosphatidyltransferase class-I family.</text>
</comment>
<organism evidence="4 5">
    <name type="scientific">Dysgonomonas hofstadii</name>
    <dbReference type="NCBI Taxonomy" id="637886"/>
    <lineage>
        <taxon>Bacteria</taxon>
        <taxon>Pseudomonadati</taxon>
        <taxon>Bacteroidota</taxon>
        <taxon>Bacteroidia</taxon>
        <taxon>Bacteroidales</taxon>
        <taxon>Dysgonomonadaceae</taxon>
        <taxon>Dysgonomonas</taxon>
    </lineage>
</organism>
<name>A0A840CR23_9BACT</name>
<keyword evidence="3" id="KW-1133">Transmembrane helix</keyword>
<dbReference type="RefSeq" id="WP_183308343.1">
    <property type="nucleotide sequence ID" value="NZ_JACIEP010000014.1"/>
</dbReference>
<dbReference type="EC" id="2.7.8.5" evidence="4"/>
<protein>
    <submittedName>
        <fullName evidence="4">CDP-diacylglycerol--glycerol-3-phosphate 3-phosphatidyltransferase</fullName>
        <ecNumber evidence="4">2.7.8.5</ecNumber>
    </submittedName>
</protein>
<accession>A0A840CR23</accession>
<keyword evidence="3" id="KW-0472">Membrane</keyword>
<reference evidence="4 5" key="1">
    <citation type="submission" date="2020-08" db="EMBL/GenBank/DDBJ databases">
        <title>Genomic Encyclopedia of Type Strains, Phase IV (KMG-IV): sequencing the most valuable type-strain genomes for metagenomic binning, comparative biology and taxonomic classification.</title>
        <authorList>
            <person name="Goeker M."/>
        </authorList>
    </citation>
    <scope>NUCLEOTIDE SEQUENCE [LARGE SCALE GENOMIC DNA]</scope>
    <source>
        <strain evidence="4 5">DSM 104969</strain>
    </source>
</reference>
<dbReference type="Gene3D" id="1.20.120.1760">
    <property type="match status" value="1"/>
</dbReference>
<dbReference type="GO" id="GO:0016020">
    <property type="term" value="C:membrane"/>
    <property type="evidence" value="ECO:0007669"/>
    <property type="project" value="InterPro"/>
</dbReference>
<evidence type="ECO:0000313" key="4">
    <source>
        <dbReference type="EMBL" id="MBB4037501.1"/>
    </source>
</evidence>
<dbReference type="InterPro" id="IPR048254">
    <property type="entry name" value="CDP_ALCOHOL_P_TRANSF_CS"/>
</dbReference>
<feature type="transmembrane region" description="Helical" evidence="3">
    <location>
        <begin position="12"/>
        <end position="35"/>
    </location>
</feature>
<evidence type="ECO:0000256" key="3">
    <source>
        <dbReference type="SAM" id="Phobius"/>
    </source>
</evidence>
<dbReference type="Proteomes" id="UP000555103">
    <property type="component" value="Unassembled WGS sequence"/>
</dbReference>
<evidence type="ECO:0000256" key="1">
    <source>
        <dbReference type="ARBA" id="ARBA00022679"/>
    </source>
</evidence>
<evidence type="ECO:0000256" key="2">
    <source>
        <dbReference type="RuleBase" id="RU003750"/>
    </source>
</evidence>
<dbReference type="InterPro" id="IPR043130">
    <property type="entry name" value="CDP-OH_PTrfase_TM_dom"/>
</dbReference>
<dbReference type="PROSITE" id="PS00379">
    <property type="entry name" value="CDP_ALCOHOL_P_TRANSF"/>
    <property type="match status" value="1"/>
</dbReference>
<comment type="caution">
    <text evidence="4">The sequence shown here is derived from an EMBL/GenBank/DDBJ whole genome shotgun (WGS) entry which is preliminary data.</text>
</comment>
<gene>
    <name evidence="4" type="ORF">GGR21_003418</name>
</gene>
<dbReference type="Pfam" id="PF01066">
    <property type="entry name" value="CDP-OH_P_transf"/>
    <property type="match status" value="1"/>
</dbReference>
<dbReference type="EMBL" id="JACIEP010000014">
    <property type="protein sequence ID" value="MBB4037501.1"/>
    <property type="molecule type" value="Genomic_DNA"/>
</dbReference>
<dbReference type="AlphaFoldDB" id="A0A840CR23"/>
<sequence length="182" mass="20558">MKKLPNILSISRLIISGFLFFLGGYPALFTILYLYCGISDVADGYIARRWQAESTLGAKLDSWGDFVFYILITVMFFTHTELMKDPVMLWLVIVLFIIKLLNLIITKIKFHQLGMLHTIGNKLSGLLVYFMLPVYVLFSSIPIAIGIIIASAALIATLEETFIHLTSGLYNPNRKSVFCKPK</sequence>
<feature type="transmembrane region" description="Helical" evidence="3">
    <location>
        <begin position="87"/>
        <end position="105"/>
    </location>
</feature>
<keyword evidence="5" id="KW-1185">Reference proteome</keyword>
<keyword evidence="3" id="KW-0812">Transmembrane</keyword>
<proteinExistence type="inferred from homology"/>
<keyword evidence="1 2" id="KW-0808">Transferase</keyword>
<dbReference type="GO" id="GO:0008444">
    <property type="term" value="F:CDP-diacylglycerol-glycerol-3-phosphate 3-phosphatidyltransferase activity"/>
    <property type="evidence" value="ECO:0007669"/>
    <property type="project" value="UniProtKB-EC"/>
</dbReference>
<evidence type="ECO:0000313" key="5">
    <source>
        <dbReference type="Proteomes" id="UP000555103"/>
    </source>
</evidence>
<dbReference type="GO" id="GO:0008654">
    <property type="term" value="P:phospholipid biosynthetic process"/>
    <property type="evidence" value="ECO:0007669"/>
    <property type="project" value="InterPro"/>
</dbReference>
<feature type="transmembrane region" description="Helical" evidence="3">
    <location>
        <begin position="126"/>
        <end position="156"/>
    </location>
</feature>
<dbReference type="InterPro" id="IPR000462">
    <property type="entry name" value="CDP-OH_P_trans"/>
</dbReference>